<gene>
    <name evidence="1" type="ORF">N5D41_22855</name>
</gene>
<dbReference type="EMBL" id="JAOCDH010000038">
    <property type="protein sequence ID" value="MDH0704322.1"/>
    <property type="molecule type" value="Genomic_DNA"/>
</dbReference>
<sequence length="149" mass="17374">MRFYHYTTKKAAQSITNNQLEQVTQEEWNCQMNQPQKWAWFTRQHEEGFYLTTIPPNEISEKKEKLGISKLSEVYVLIFDLPWVAKKKMSKVDDHVNRSDIQLQVKKVGEPDKICAKRIGGNKNQLTNVPFTVHECRWAGPVEGVPDQI</sequence>
<evidence type="ECO:0000313" key="1">
    <source>
        <dbReference type="EMBL" id="MDH0704322.1"/>
    </source>
</evidence>
<reference evidence="1" key="1">
    <citation type="submission" date="2022-09" db="EMBL/GenBank/DDBJ databases">
        <title>Intensive care unit water sources are persistently colonized with multi-drug resistant bacteria and are the site of extensive horizontal gene transfer of antibiotic resistance genes.</title>
        <authorList>
            <person name="Diorio-Toth L."/>
        </authorList>
    </citation>
    <scope>NUCLEOTIDE SEQUENCE</scope>
    <source>
        <strain evidence="1">GD03863</strain>
    </source>
</reference>
<dbReference type="RefSeq" id="WP_279837799.1">
    <property type="nucleotide sequence ID" value="NZ_JAOCDH010000038.1"/>
</dbReference>
<evidence type="ECO:0000313" key="2">
    <source>
        <dbReference type="Proteomes" id="UP001161137"/>
    </source>
</evidence>
<accession>A0AA42IQY1</accession>
<protein>
    <submittedName>
        <fullName evidence="1">Uncharacterized protein</fullName>
    </submittedName>
</protein>
<proteinExistence type="predicted"/>
<comment type="caution">
    <text evidence="1">The sequence shown here is derived from an EMBL/GenBank/DDBJ whole genome shotgun (WGS) entry which is preliminary data.</text>
</comment>
<name>A0AA42IQY1_9GAMM</name>
<dbReference type="AlphaFoldDB" id="A0AA42IQY1"/>
<organism evidence="1 2">
    <name type="scientific">Ectopseudomonas toyotomiensis</name>
    <dbReference type="NCBI Taxonomy" id="554344"/>
    <lineage>
        <taxon>Bacteria</taxon>
        <taxon>Pseudomonadati</taxon>
        <taxon>Pseudomonadota</taxon>
        <taxon>Gammaproteobacteria</taxon>
        <taxon>Pseudomonadales</taxon>
        <taxon>Pseudomonadaceae</taxon>
        <taxon>Ectopseudomonas</taxon>
    </lineage>
</organism>
<dbReference type="Proteomes" id="UP001161137">
    <property type="component" value="Unassembled WGS sequence"/>
</dbReference>